<organism evidence="4 5">
    <name type="scientific">Spirochaeta lutea</name>
    <dbReference type="NCBI Taxonomy" id="1480694"/>
    <lineage>
        <taxon>Bacteria</taxon>
        <taxon>Pseudomonadati</taxon>
        <taxon>Spirochaetota</taxon>
        <taxon>Spirochaetia</taxon>
        <taxon>Spirochaetales</taxon>
        <taxon>Spirochaetaceae</taxon>
        <taxon>Spirochaeta</taxon>
    </lineage>
</organism>
<sequence>MSLRCTEIDSILGELDLPGSLIQQVSQPDFANLLLQIYRPQGAYWLRVSLAQGKTRLHRAFLPTGKKMKLQRFTELLRSRIKGGRITEARQIGMDRIVYLRIARGDEITLLYIRLWGAAANIIATDEHRVILDAYYRRPGRNEVSGEVFELPPASGSSPQDYPARSFPQADPVSPDMPLNQAVDWWYAELEESEERRALEKDLSRRLHQRCSGLLARIKGLESRQKEYSDEDYYRICGEMLTSQASQIPRGSSQVELQNYYDPAKPLQIKLDPKKSPQENAETYFQQYRKAKSGKEHVLQELQSLKRQLNHWEGILEDLSSASLELPRLRELSQELQSLAKSPAGRSSDGKGTKTNQSPPGLEYPSRGYRILVGRTAKENDELLRRWVRGNDLWLHTRDYPGGYVFIKAVKGKTVPLEVLLDAATLALFYSKAKANGEADLYYTQVKYLRRPKQGKLGLVLPTQEKNLHITLDETRLKTIAGELQA</sequence>
<keyword evidence="1" id="KW-0175">Coiled coil</keyword>
<keyword evidence="5" id="KW-1185">Reference proteome</keyword>
<dbReference type="RefSeq" id="WP_037548573.1">
    <property type="nucleotide sequence ID" value="NZ_JNUP01000066.1"/>
</dbReference>
<dbReference type="Gene3D" id="2.30.310.10">
    <property type="entry name" value="ibrinogen binding protein from staphylococcus aureus domain"/>
    <property type="match status" value="1"/>
</dbReference>
<dbReference type="PANTHER" id="PTHR15239">
    <property type="entry name" value="NUCLEAR EXPORT MEDIATOR FACTOR NEMF"/>
    <property type="match status" value="1"/>
</dbReference>
<dbReference type="InterPro" id="IPR051608">
    <property type="entry name" value="RQC_Subunit_NEMF"/>
</dbReference>
<reference evidence="4 5" key="1">
    <citation type="submission" date="2014-05" db="EMBL/GenBank/DDBJ databases">
        <title>De novo Genome Sequence of Spirocheata sp.</title>
        <authorList>
            <person name="Shivani Y."/>
            <person name="Subhash Y."/>
            <person name="Tushar L."/>
            <person name="Sasikala C."/>
            <person name="Ramana C.V."/>
        </authorList>
    </citation>
    <scope>NUCLEOTIDE SEQUENCE [LARGE SCALE GENOMIC DNA]</scope>
    <source>
        <strain evidence="4 5">JC230</strain>
    </source>
</reference>
<dbReference type="EMBL" id="JNUP01000066">
    <property type="protein sequence ID" value="KGE71378.1"/>
    <property type="molecule type" value="Genomic_DNA"/>
</dbReference>
<gene>
    <name evidence="4" type="ORF">DC28_11260</name>
</gene>
<accession>A0A098QVG9</accession>
<dbReference type="Proteomes" id="UP000029692">
    <property type="component" value="Unassembled WGS sequence"/>
</dbReference>
<dbReference type="STRING" id="1480694.DC28_11260"/>
<protein>
    <recommendedName>
        <fullName evidence="3">NFACT RNA-binding domain-containing protein</fullName>
    </recommendedName>
</protein>
<evidence type="ECO:0000256" key="2">
    <source>
        <dbReference type="SAM" id="MobiDB-lite"/>
    </source>
</evidence>
<dbReference type="eggNOG" id="COG1293">
    <property type="taxonomic scope" value="Bacteria"/>
</dbReference>
<dbReference type="PANTHER" id="PTHR15239:SF6">
    <property type="entry name" value="RIBOSOME QUALITY CONTROL COMPLEX SUBUNIT NEMF"/>
    <property type="match status" value="1"/>
</dbReference>
<dbReference type="GO" id="GO:0072344">
    <property type="term" value="P:rescue of stalled ribosome"/>
    <property type="evidence" value="ECO:0007669"/>
    <property type="project" value="TreeGrafter"/>
</dbReference>
<evidence type="ECO:0000313" key="4">
    <source>
        <dbReference type="EMBL" id="KGE71378.1"/>
    </source>
</evidence>
<feature type="region of interest" description="Disordered" evidence="2">
    <location>
        <begin position="151"/>
        <end position="173"/>
    </location>
</feature>
<name>A0A098QVG9_9SPIO</name>
<dbReference type="GO" id="GO:0043023">
    <property type="term" value="F:ribosomal large subunit binding"/>
    <property type="evidence" value="ECO:0007669"/>
    <property type="project" value="TreeGrafter"/>
</dbReference>
<feature type="domain" description="NFACT RNA-binding" evidence="3">
    <location>
        <begin position="366"/>
        <end position="454"/>
    </location>
</feature>
<dbReference type="InterPro" id="IPR008532">
    <property type="entry name" value="NFACT_RNA-bd"/>
</dbReference>
<proteinExistence type="predicted"/>
<dbReference type="GO" id="GO:1990112">
    <property type="term" value="C:RQC complex"/>
    <property type="evidence" value="ECO:0007669"/>
    <property type="project" value="TreeGrafter"/>
</dbReference>
<dbReference type="Pfam" id="PF05833">
    <property type="entry name" value="NFACT_N"/>
    <property type="match status" value="2"/>
</dbReference>
<feature type="region of interest" description="Disordered" evidence="2">
    <location>
        <begin position="338"/>
        <end position="366"/>
    </location>
</feature>
<evidence type="ECO:0000256" key="1">
    <source>
        <dbReference type="SAM" id="Coils"/>
    </source>
</evidence>
<comment type="caution">
    <text evidence="4">The sequence shown here is derived from an EMBL/GenBank/DDBJ whole genome shotgun (WGS) entry which is preliminary data.</text>
</comment>
<dbReference type="OrthoDB" id="9766163at2"/>
<dbReference type="Pfam" id="PF05670">
    <property type="entry name" value="NFACT-R_1"/>
    <property type="match status" value="1"/>
</dbReference>
<dbReference type="AlphaFoldDB" id="A0A098QVG9"/>
<feature type="coiled-coil region" evidence="1">
    <location>
        <begin position="288"/>
        <end position="322"/>
    </location>
</feature>
<evidence type="ECO:0000259" key="3">
    <source>
        <dbReference type="Pfam" id="PF05670"/>
    </source>
</evidence>
<dbReference type="GO" id="GO:0000049">
    <property type="term" value="F:tRNA binding"/>
    <property type="evidence" value="ECO:0007669"/>
    <property type="project" value="TreeGrafter"/>
</dbReference>
<evidence type="ECO:0000313" key="5">
    <source>
        <dbReference type="Proteomes" id="UP000029692"/>
    </source>
</evidence>